<dbReference type="PANTHER" id="PTHR33490:SF6">
    <property type="entry name" value="SLL1049 PROTEIN"/>
    <property type="match status" value="1"/>
</dbReference>
<evidence type="ECO:0000313" key="3">
    <source>
        <dbReference type="EMBL" id="BAV64078.1"/>
    </source>
</evidence>
<dbReference type="OrthoDB" id="9804023at2"/>
<keyword evidence="4" id="KW-1185">Reference proteome</keyword>
<dbReference type="RefSeq" id="WP_066521838.1">
    <property type="nucleotide sequence ID" value="NZ_AP017655.1"/>
</dbReference>
<dbReference type="Gene3D" id="3.10.620.30">
    <property type="match status" value="1"/>
</dbReference>
<dbReference type="KEGG" id="sclo:SCLO_1010380"/>
<dbReference type="Proteomes" id="UP000218272">
    <property type="component" value="Chromosome SCLO_1"/>
</dbReference>
<dbReference type="InterPro" id="IPR038765">
    <property type="entry name" value="Papain-like_cys_pep_sf"/>
</dbReference>
<dbReference type="PANTHER" id="PTHR33490">
    <property type="entry name" value="BLR5614 PROTEIN-RELATED"/>
    <property type="match status" value="1"/>
</dbReference>
<accession>A0A1E1F0K9</accession>
<protein>
    <submittedName>
        <fullName evidence="3">Transglutaminase</fullName>
    </submittedName>
</protein>
<proteinExistence type="predicted"/>
<organism evidence="3 4">
    <name type="scientific">Sphingobium cloacae</name>
    <dbReference type="NCBI Taxonomy" id="120107"/>
    <lineage>
        <taxon>Bacteria</taxon>
        <taxon>Pseudomonadati</taxon>
        <taxon>Pseudomonadota</taxon>
        <taxon>Alphaproteobacteria</taxon>
        <taxon>Sphingomonadales</taxon>
        <taxon>Sphingomonadaceae</taxon>
        <taxon>Sphingobium</taxon>
    </lineage>
</organism>
<dbReference type="Pfam" id="PF01841">
    <property type="entry name" value="Transglut_core"/>
    <property type="match status" value="1"/>
</dbReference>
<evidence type="ECO:0000313" key="4">
    <source>
        <dbReference type="Proteomes" id="UP000218272"/>
    </source>
</evidence>
<gene>
    <name evidence="3" type="ORF">SCLO_1010380</name>
</gene>
<evidence type="ECO:0000259" key="2">
    <source>
        <dbReference type="SMART" id="SM00460"/>
    </source>
</evidence>
<dbReference type="EMBL" id="AP017655">
    <property type="protein sequence ID" value="BAV64078.1"/>
    <property type="molecule type" value="Genomic_DNA"/>
</dbReference>
<reference evidence="3 4" key="1">
    <citation type="submission" date="2016-10" db="EMBL/GenBank/DDBJ databases">
        <title>Complete Genome Sequence of the Nonylphenol-Degrading Bacterium Sphingobium cloacae JCM 10874T.</title>
        <authorList>
            <person name="Ootsuka M."/>
            <person name="Nishizawa T."/>
            <person name="Ohta H."/>
        </authorList>
    </citation>
    <scope>NUCLEOTIDE SEQUENCE [LARGE SCALE GENOMIC DNA]</scope>
    <source>
        <strain evidence="3 4">JCM 10874</strain>
    </source>
</reference>
<dbReference type="InterPro" id="IPR013589">
    <property type="entry name" value="Bac_transglu_N"/>
</dbReference>
<feature type="region of interest" description="Disordered" evidence="1">
    <location>
        <begin position="268"/>
        <end position="290"/>
    </location>
</feature>
<dbReference type="SUPFAM" id="SSF54001">
    <property type="entry name" value="Cysteine proteinases"/>
    <property type="match status" value="1"/>
</dbReference>
<dbReference type="AlphaFoldDB" id="A0A1E1F0K9"/>
<name>A0A1E1F0K9_9SPHN</name>
<dbReference type="SMART" id="SM00460">
    <property type="entry name" value="TGc"/>
    <property type="match status" value="1"/>
</dbReference>
<dbReference type="InterPro" id="IPR002931">
    <property type="entry name" value="Transglutaminase-like"/>
</dbReference>
<feature type="domain" description="Transglutaminase-like" evidence="2">
    <location>
        <begin position="158"/>
        <end position="222"/>
    </location>
</feature>
<dbReference type="Pfam" id="PF08379">
    <property type="entry name" value="Bact_transglu_N"/>
    <property type="match status" value="1"/>
</dbReference>
<sequence length="290" mass="31566">MKLLVRHQTVYRYAGAAGRVAMRLKLMPVDTPQQKIWEWRVIVNGDPVTAFHPNSYGEKEAVWIRHDQLDHAVVVAEGLAETTETHGVLGWPTGQVDPRYFLRDTPLTRASDGIRALAMSVAEQGSPLDRLHALSASVRQAVSYRAGVTSTETSAAEAFALGAGVCQDHAQIFIAGARTLGMPARYVSGYLLAEEGDALHETHGWAEALVPDLGWVGFDPSNQVCVTDRYLRVASGLDADAAAPIRGSVTLTGDMWIDADVRIAQAEEGLEERQLQQQQQQGAPSSMPER</sequence>
<evidence type="ECO:0000256" key="1">
    <source>
        <dbReference type="SAM" id="MobiDB-lite"/>
    </source>
</evidence>